<reference evidence="1" key="1">
    <citation type="submission" date="2014-11" db="EMBL/GenBank/DDBJ databases">
        <authorList>
            <person name="Otto D Thomas"/>
            <person name="Naeem Raeece"/>
        </authorList>
    </citation>
    <scope>NUCLEOTIDE SEQUENCE</scope>
</reference>
<protein>
    <submittedName>
        <fullName evidence="1">Uncharacterized protein</fullName>
    </submittedName>
</protein>
<name>A0A0G4HG45_9ALVE</name>
<proteinExistence type="predicted"/>
<accession>A0A0G4HG45</accession>
<dbReference type="EMBL" id="CDMZ01002548">
    <property type="protein sequence ID" value="CEM42865.1"/>
    <property type="molecule type" value="Genomic_DNA"/>
</dbReference>
<organism evidence="1">
    <name type="scientific">Chromera velia CCMP2878</name>
    <dbReference type="NCBI Taxonomy" id="1169474"/>
    <lineage>
        <taxon>Eukaryota</taxon>
        <taxon>Sar</taxon>
        <taxon>Alveolata</taxon>
        <taxon>Colpodellida</taxon>
        <taxon>Chromeraceae</taxon>
        <taxon>Chromera</taxon>
    </lineage>
</organism>
<dbReference type="AlphaFoldDB" id="A0A0G4HG45"/>
<gene>
    <name evidence="1" type="ORF">Cvel_27098</name>
</gene>
<dbReference type="VEuPathDB" id="CryptoDB:Cvel_27098"/>
<sequence length="220" mass="25034">MWLFCYCCDTQPKRERQTETVYTMPVAEEAEKSQYVSMENQAVPGRGRTEESEIVQQAKENIFEGTKGFNVPDAFDNAMEQNFQDRDQRQQEDALNEVKGMVRGFIFDLRSGAVVVKVQKGGSSQDSFFSAKMKIDHSLRKLFFADTTTSETTMVELQSICSIDKNRIDLGGEDFPACTLVYADKEGGGETSTISIVFQEERQRDHFRLCARLLHFSVTE</sequence>
<evidence type="ECO:0000313" key="1">
    <source>
        <dbReference type="EMBL" id="CEM42865.1"/>
    </source>
</evidence>